<dbReference type="PANTHER" id="PTHR16631:SF14">
    <property type="entry name" value="FAMILY 17 GLUCOSIDASE SCW10-RELATED"/>
    <property type="match status" value="1"/>
</dbReference>
<evidence type="ECO:0000313" key="11">
    <source>
        <dbReference type="EMBL" id="KAG9251679.1"/>
    </source>
</evidence>
<dbReference type="InterPro" id="IPR017853">
    <property type="entry name" value="GH"/>
</dbReference>
<evidence type="ECO:0000256" key="7">
    <source>
        <dbReference type="RuleBase" id="RU004335"/>
    </source>
</evidence>
<evidence type="ECO:0000256" key="1">
    <source>
        <dbReference type="ARBA" id="ARBA00004191"/>
    </source>
</evidence>
<dbReference type="GO" id="GO:0071555">
    <property type="term" value="P:cell wall organization"/>
    <property type="evidence" value="ECO:0007669"/>
    <property type="project" value="TreeGrafter"/>
</dbReference>
<dbReference type="GO" id="GO:0005975">
    <property type="term" value="P:carbohydrate metabolic process"/>
    <property type="evidence" value="ECO:0007669"/>
    <property type="project" value="InterPro"/>
</dbReference>
<dbReference type="PROSITE" id="PS00587">
    <property type="entry name" value="GLYCOSYL_HYDROL_F17"/>
    <property type="match status" value="1"/>
</dbReference>
<evidence type="ECO:0000313" key="12">
    <source>
        <dbReference type="Proteomes" id="UP000887229"/>
    </source>
</evidence>
<dbReference type="Proteomes" id="UP000887229">
    <property type="component" value="Unassembled WGS sequence"/>
</dbReference>
<dbReference type="Pfam" id="PF00332">
    <property type="entry name" value="Glyco_hydro_17"/>
    <property type="match status" value="1"/>
</dbReference>
<organism evidence="11 12">
    <name type="scientific">Emericellopsis atlantica</name>
    <dbReference type="NCBI Taxonomy" id="2614577"/>
    <lineage>
        <taxon>Eukaryota</taxon>
        <taxon>Fungi</taxon>
        <taxon>Dikarya</taxon>
        <taxon>Ascomycota</taxon>
        <taxon>Pezizomycotina</taxon>
        <taxon>Sordariomycetes</taxon>
        <taxon>Hypocreomycetidae</taxon>
        <taxon>Hypocreales</taxon>
        <taxon>Bionectriaceae</taxon>
        <taxon>Emericellopsis</taxon>
    </lineage>
</organism>
<dbReference type="Gene3D" id="3.20.20.80">
    <property type="entry name" value="Glycosidases"/>
    <property type="match status" value="2"/>
</dbReference>
<evidence type="ECO:0000256" key="3">
    <source>
        <dbReference type="ARBA" id="ARBA00022512"/>
    </source>
</evidence>
<comment type="subcellular location">
    <subcellularLocation>
        <location evidence="1">Secreted</location>
        <location evidence="1">Cell wall</location>
    </subcellularLocation>
</comment>
<dbReference type="AlphaFoldDB" id="A0A9P7ZGI6"/>
<dbReference type="GO" id="GO:0005576">
    <property type="term" value="C:extracellular region"/>
    <property type="evidence" value="ECO:0007669"/>
    <property type="project" value="TreeGrafter"/>
</dbReference>
<evidence type="ECO:0000256" key="8">
    <source>
        <dbReference type="RuleBase" id="RU004336"/>
    </source>
</evidence>
<evidence type="ECO:0000256" key="4">
    <source>
        <dbReference type="ARBA" id="ARBA00022525"/>
    </source>
</evidence>
<keyword evidence="3" id="KW-0134">Cell wall</keyword>
<dbReference type="OrthoDB" id="941679at2759"/>
<keyword evidence="5 10" id="KW-0732">Signal</keyword>
<dbReference type="GO" id="GO:0009986">
    <property type="term" value="C:cell surface"/>
    <property type="evidence" value="ECO:0007669"/>
    <property type="project" value="TreeGrafter"/>
</dbReference>
<keyword evidence="8" id="KW-0326">Glycosidase</keyword>
<comment type="similarity">
    <text evidence="2 7">Belongs to the glycosyl hydrolase 17 family.</text>
</comment>
<dbReference type="GO" id="GO:0042973">
    <property type="term" value="F:glucan endo-1,3-beta-D-glucosidase activity"/>
    <property type="evidence" value="ECO:0007669"/>
    <property type="project" value="TreeGrafter"/>
</dbReference>
<feature type="chain" id="PRO_5040350148" evidence="10">
    <location>
        <begin position="20"/>
        <end position="423"/>
    </location>
</feature>
<comment type="caution">
    <text evidence="11">The sequence shown here is derived from an EMBL/GenBank/DDBJ whole genome shotgun (WGS) entry which is preliminary data.</text>
</comment>
<dbReference type="SUPFAM" id="SSF51445">
    <property type="entry name" value="(Trans)glycosidases"/>
    <property type="match status" value="1"/>
</dbReference>
<accession>A0A9P7ZGI6</accession>
<evidence type="ECO:0000256" key="6">
    <source>
        <dbReference type="ARBA" id="ARBA00022801"/>
    </source>
</evidence>
<evidence type="ECO:0000256" key="10">
    <source>
        <dbReference type="SAM" id="SignalP"/>
    </source>
</evidence>
<evidence type="ECO:0000256" key="9">
    <source>
        <dbReference type="SAM" id="MobiDB-lite"/>
    </source>
</evidence>
<proteinExistence type="inferred from homology"/>
<evidence type="ECO:0000256" key="5">
    <source>
        <dbReference type="ARBA" id="ARBA00022729"/>
    </source>
</evidence>
<name>A0A9P7ZGI6_9HYPO</name>
<keyword evidence="6 8" id="KW-0378">Hydrolase</keyword>
<feature type="region of interest" description="Disordered" evidence="9">
    <location>
        <begin position="111"/>
        <end position="155"/>
    </location>
</feature>
<keyword evidence="12" id="KW-1185">Reference proteome</keyword>
<evidence type="ECO:0000256" key="2">
    <source>
        <dbReference type="ARBA" id="ARBA00008773"/>
    </source>
</evidence>
<reference evidence="11" key="1">
    <citation type="journal article" date="2021" name="IMA Fungus">
        <title>Genomic characterization of three marine fungi, including Emericellopsis atlantica sp. nov. with signatures of a generalist lifestyle and marine biomass degradation.</title>
        <authorList>
            <person name="Hagestad O.C."/>
            <person name="Hou L."/>
            <person name="Andersen J.H."/>
            <person name="Hansen E.H."/>
            <person name="Altermark B."/>
            <person name="Li C."/>
            <person name="Kuhnert E."/>
            <person name="Cox R.J."/>
            <person name="Crous P.W."/>
            <person name="Spatafora J.W."/>
            <person name="Lail K."/>
            <person name="Amirebrahimi M."/>
            <person name="Lipzen A."/>
            <person name="Pangilinan J."/>
            <person name="Andreopoulos W."/>
            <person name="Hayes R.D."/>
            <person name="Ng V."/>
            <person name="Grigoriev I.V."/>
            <person name="Jackson S.A."/>
            <person name="Sutton T.D.S."/>
            <person name="Dobson A.D.W."/>
            <person name="Rama T."/>
        </authorList>
    </citation>
    <scope>NUCLEOTIDE SEQUENCE</scope>
    <source>
        <strain evidence="11">TS7</strain>
    </source>
</reference>
<gene>
    <name evidence="11" type="ORF">F5Z01DRAFT_260612</name>
</gene>
<dbReference type="InterPro" id="IPR050732">
    <property type="entry name" value="Beta-glucan_modifiers"/>
</dbReference>
<dbReference type="InterPro" id="IPR000490">
    <property type="entry name" value="Glyco_hydro_17"/>
</dbReference>
<protein>
    <submittedName>
        <fullName evidence="11">Cell wall glucanase</fullName>
    </submittedName>
</protein>
<dbReference type="PANTHER" id="PTHR16631">
    <property type="entry name" value="GLUCAN 1,3-BETA-GLUCOSIDASE"/>
    <property type="match status" value="1"/>
</dbReference>
<dbReference type="RefSeq" id="XP_046115603.1">
    <property type="nucleotide sequence ID" value="XM_046258584.1"/>
</dbReference>
<sequence>MTLKQKLLGAVALAAVAQGHPTKEKRAPAPAENDGWDQELTVFDAKVAAPTQMPGEVVYFQSDGSPALTTTEMIMVMPTPGPEDEDCTTTTTMTTVSTETCTISLQGAAQPSPAVAAGGRPSKALPVKGGGPLPHSSTGKSSSGSGKGKDTKSSGDLFGVSYAPYRADHSCKTAEDIMDDFEQFAGDYSLVRIYGTDCDQVPPIYAAAKKIGVKLMMGIWDINKVQDEAQMISKGIGGDWDTVHSVGVGNELVNNQQATADQVVQAVSQARSALRGAGFQGPVAAVDTFIATEAHPELCDASDLCAINAHPFFDSTMGAGDAGKWLQNTAKDVQAVLSKPMQILITETGWPTDGAVNGKAVPSLENQKTAIAAIKEAFADNPGDVILFSAFDDLWKQKTMATFNADQHWGIGGAISKCDLALI</sequence>
<keyword evidence="4" id="KW-0964">Secreted</keyword>
<dbReference type="GeneID" id="70289487"/>
<dbReference type="GO" id="GO:0009277">
    <property type="term" value="C:fungal-type cell wall"/>
    <property type="evidence" value="ECO:0007669"/>
    <property type="project" value="TreeGrafter"/>
</dbReference>
<dbReference type="EMBL" id="MU251266">
    <property type="protein sequence ID" value="KAG9251679.1"/>
    <property type="molecule type" value="Genomic_DNA"/>
</dbReference>
<feature type="signal peptide" evidence="10">
    <location>
        <begin position="1"/>
        <end position="19"/>
    </location>
</feature>